<dbReference type="PANTHER" id="PTHR46188">
    <property type="entry name" value="BOLA-LIKE PROTEIN 3"/>
    <property type="match status" value="1"/>
</dbReference>
<dbReference type="InterPro" id="IPR036065">
    <property type="entry name" value="BolA-like_sf"/>
</dbReference>
<accession>A0A165U9M6</accession>
<organism evidence="3 4">
    <name type="scientific">Daedalea quercina L-15889</name>
    <dbReference type="NCBI Taxonomy" id="1314783"/>
    <lineage>
        <taxon>Eukaryota</taxon>
        <taxon>Fungi</taxon>
        <taxon>Dikarya</taxon>
        <taxon>Basidiomycota</taxon>
        <taxon>Agaricomycotina</taxon>
        <taxon>Agaricomycetes</taxon>
        <taxon>Polyporales</taxon>
        <taxon>Fomitopsis</taxon>
    </lineage>
</organism>
<dbReference type="Proteomes" id="UP000076727">
    <property type="component" value="Unassembled WGS sequence"/>
</dbReference>
<gene>
    <name evidence="3" type="ORF">DAEQUDRAFT_720786</name>
</gene>
<sequence length="105" mass="11453">MFAVALARRVGASRVPRLIRNYAAAPPSGLSEGERTIFQKLTEKFSPAELEVQDVSGGCGTFYQIIIASEAFKGLPTVKQHRMVNEVLKQEIEGIHGLQLKTSPA</sequence>
<dbReference type="SUPFAM" id="SSF82657">
    <property type="entry name" value="BolA-like"/>
    <property type="match status" value="1"/>
</dbReference>
<evidence type="ECO:0000313" key="4">
    <source>
        <dbReference type="Proteomes" id="UP000076727"/>
    </source>
</evidence>
<dbReference type="Pfam" id="PF01722">
    <property type="entry name" value="BolA"/>
    <property type="match status" value="1"/>
</dbReference>
<dbReference type="InterPro" id="IPR002634">
    <property type="entry name" value="BolA"/>
</dbReference>
<dbReference type="GO" id="GO:0005759">
    <property type="term" value="C:mitochondrial matrix"/>
    <property type="evidence" value="ECO:0007669"/>
    <property type="project" value="TreeGrafter"/>
</dbReference>
<dbReference type="AlphaFoldDB" id="A0A165U9M6"/>
<comment type="similarity">
    <text evidence="1 2">Belongs to the BolA/IbaG family.</text>
</comment>
<dbReference type="STRING" id="1314783.A0A165U9M6"/>
<name>A0A165U9M6_9APHY</name>
<dbReference type="OrthoDB" id="203381at2759"/>
<evidence type="ECO:0000256" key="1">
    <source>
        <dbReference type="ARBA" id="ARBA00005578"/>
    </source>
</evidence>
<dbReference type="PANTHER" id="PTHR46188:SF1">
    <property type="entry name" value="BOLA-LIKE PROTEIN 3"/>
    <property type="match status" value="1"/>
</dbReference>
<protein>
    <submittedName>
        <fullName evidence="3">Bola-like protein</fullName>
    </submittedName>
</protein>
<evidence type="ECO:0000256" key="2">
    <source>
        <dbReference type="RuleBase" id="RU003860"/>
    </source>
</evidence>
<dbReference type="Gene3D" id="3.30.300.90">
    <property type="entry name" value="BolA-like"/>
    <property type="match status" value="1"/>
</dbReference>
<proteinExistence type="inferred from homology"/>
<dbReference type="EMBL" id="KV429033">
    <property type="protein sequence ID" value="KZT74596.1"/>
    <property type="molecule type" value="Genomic_DNA"/>
</dbReference>
<reference evidence="3 4" key="1">
    <citation type="journal article" date="2016" name="Mol. Biol. Evol.">
        <title>Comparative Genomics of Early-Diverging Mushroom-Forming Fungi Provides Insights into the Origins of Lignocellulose Decay Capabilities.</title>
        <authorList>
            <person name="Nagy L.G."/>
            <person name="Riley R."/>
            <person name="Tritt A."/>
            <person name="Adam C."/>
            <person name="Daum C."/>
            <person name="Floudas D."/>
            <person name="Sun H."/>
            <person name="Yadav J.S."/>
            <person name="Pangilinan J."/>
            <person name="Larsson K.H."/>
            <person name="Matsuura K."/>
            <person name="Barry K."/>
            <person name="Labutti K."/>
            <person name="Kuo R."/>
            <person name="Ohm R.A."/>
            <person name="Bhattacharya S.S."/>
            <person name="Shirouzu T."/>
            <person name="Yoshinaga Y."/>
            <person name="Martin F.M."/>
            <person name="Grigoriev I.V."/>
            <person name="Hibbett D.S."/>
        </authorList>
    </citation>
    <scope>NUCLEOTIDE SEQUENCE [LARGE SCALE GENOMIC DNA]</scope>
    <source>
        <strain evidence="3 4">L-15889</strain>
    </source>
</reference>
<evidence type="ECO:0000313" key="3">
    <source>
        <dbReference type="EMBL" id="KZT74596.1"/>
    </source>
</evidence>
<keyword evidence="4" id="KW-1185">Reference proteome</keyword>
<dbReference type="InterPro" id="IPR052275">
    <property type="entry name" value="Mt_Fe-S_assembly_factor"/>
</dbReference>